<dbReference type="InterPro" id="IPR050278">
    <property type="entry name" value="Serine_Prot_S9B/DPPIV"/>
</dbReference>
<dbReference type="Pfam" id="PF00930">
    <property type="entry name" value="DPPIV_N"/>
    <property type="match status" value="1"/>
</dbReference>
<name>A0AAW1VBI0_9CUCU</name>
<comment type="caution">
    <text evidence="5">The sequence shown here is derived from an EMBL/GenBank/DDBJ whole genome shotgun (WGS) entry which is preliminary data.</text>
</comment>
<evidence type="ECO:0000256" key="3">
    <source>
        <dbReference type="ARBA" id="ARBA00023180"/>
    </source>
</evidence>
<dbReference type="GO" id="GO:0008236">
    <property type="term" value="F:serine-type peptidase activity"/>
    <property type="evidence" value="ECO:0007669"/>
    <property type="project" value="UniProtKB-KW"/>
</dbReference>
<gene>
    <name evidence="5" type="ORF">WA026_018245</name>
</gene>
<keyword evidence="6" id="KW-1185">Reference proteome</keyword>
<dbReference type="Proteomes" id="UP001431783">
    <property type="component" value="Unassembled WGS sequence"/>
</dbReference>
<dbReference type="PANTHER" id="PTHR11731:SF200">
    <property type="entry name" value="DIPEPTIDYL PEPTIDASE 10, ISOFORM B"/>
    <property type="match status" value="1"/>
</dbReference>
<organism evidence="5 6">
    <name type="scientific">Henosepilachna vigintioctopunctata</name>
    <dbReference type="NCBI Taxonomy" id="420089"/>
    <lineage>
        <taxon>Eukaryota</taxon>
        <taxon>Metazoa</taxon>
        <taxon>Ecdysozoa</taxon>
        <taxon>Arthropoda</taxon>
        <taxon>Hexapoda</taxon>
        <taxon>Insecta</taxon>
        <taxon>Pterygota</taxon>
        <taxon>Neoptera</taxon>
        <taxon>Endopterygota</taxon>
        <taxon>Coleoptera</taxon>
        <taxon>Polyphaga</taxon>
        <taxon>Cucujiformia</taxon>
        <taxon>Coccinelloidea</taxon>
        <taxon>Coccinellidae</taxon>
        <taxon>Epilachninae</taxon>
        <taxon>Epilachnini</taxon>
        <taxon>Henosepilachna</taxon>
    </lineage>
</organism>
<evidence type="ECO:0000313" key="6">
    <source>
        <dbReference type="Proteomes" id="UP001431783"/>
    </source>
</evidence>
<dbReference type="GO" id="GO:0005886">
    <property type="term" value="C:plasma membrane"/>
    <property type="evidence" value="ECO:0007669"/>
    <property type="project" value="TreeGrafter"/>
</dbReference>
<dbReference type="GO" id="GO:0006508">
    <property type="term" value="P:proteolysis"/>
    <property type="evidence" value="ECO:0007669"/>
    <property type="project" value="InterPro"/>
</dbReference>
<evidence type="ECO:0000313" key="5">
    <source>
        <dbReference type="EMBL" id="KAK9892045.1"/>
    </source>
</evidence>
<dbReference type="GO" id="GO:0004177">
    <property type="term" value="F:aminopeptidase activity"/>
    <property type="evidence" value="ECO:0007669"/>
    <property type="project" value="UniProtKB-KW"/>
</dbReference>
<sequence length="157" mass="17821">MDRNDFPLRPLPEIDNHPYLLLARWAPKGQGIVMVQDYDIYYRKTPTSHSGYRITSTAVPGVVSHGVPDWLYEDDHRCFTTDKITFADFQSGLSYHRAGPRLPPPSATVAPNSVSCQTVLLPKHVSQILTPNPPIYVYAKTKPKKLPANDHSMRCYW</sequence>
<dbReference type="SUPFAM" id="SSF82171">
    <property type="entry name" value="DPP6 N-terminal domain-like"/>
    <property type="match status" value="1"/>
</dbReference>
<dbReference type="EMBL" id="JARQZJ010000132">
    <property type="protein sequence ID" value="KAK9892045.1"/>
    <property type="molecule type" value="Genomic_DNA"/>
</dbReference>
<evidence type="ECO:0000259" key="4">
    <source>
        <dbReference type="Pfam" id="PF00930"/>
    </source>
</evidence>
<keyword evidence="1" id="KW-0378">Hydrolase</keyword>
<keyword evidence="1" id="KW-0031">Aminopeptidase</keyword>
<keyword evidence="1" id="KW-0645">Protease</keyword>
<protein>
    <recommendedName>
        <fullName evidence="4">Dipeptidylpeptidase IV N-terminal domain-containing protein</fullName>
    </recommendedName>
</protein>
<proteinExistence type="predicted"/>
<evidence type="ECO:0000256" key="1">
    <source>
        <dbReference type="ARBA" id="ARBA00022438"/>
    </source>
</evidence>
<dbReference type="InterPro" id="IPR002469">
    <property type="entry name" value="Peptidase_S9B_N"/>
</dbReference>
<dbReference type="AlphaFoldDB" id="A0AAW1VBI0"/>
<feature type="domain" description="Dipeptidylpeptidase IV N-terminal" evidence="4">
    <location>
        <begin position="17"/>
        <end position="74"/>
    </location>
</feature>
<dbReference type="PANTHER" id="PTHR11731">
    <property type="entry name" value="PROTEASE FAMILY S9B,C DIPEPTIDYL-PEPTIDASE IV-RELATED"/>
    <property type="match status" value="1"/>
</dbReference>
<evidence type="ECO:0000256" key="2">
    <source>
        <dbReference type="ARBA" id="ARBA00022825"/>
    </source>
</evidence>
<dbReference type="Gene3D" id="2.140.10.30">
    <property type="entry name" value="Dipeptidylpeptidase IV, N-terminal domain"/>
    <property type="match status" value="1"/>
</dbReference>
<keyword evidence="2" id="KW-0720">Serine protease</keyword>
<reference evidence="5 6" key="1">
    <citation type="submission" date="2023-03" db="EMBL/GenBank/DDBJ databases">
        <title>Genome insight into feeding habits of ladybird beetles.</title>
        <authorList>
            <person name="Li H.-S."/>
            <person name="Huang Y.-H."/>
            <person name="Pang H."/>
        </authorList>
    </citation>
    <scope>NUCLEOTIDE SEQUENCE [LARGE SCALE GENOMIC DNA]</scope>
    <source>
        <strain evidence="5">SYSU_2023b</strain>
        <tissue evidence="5">Whole body</tissue>
    </source>
</reference>
<accession>A0AAW1VBI0</accession>
<dbReference type="GO" id="GO:0008239">
    <property type="term" value="F:dipeptidyl-peptidase activity"/>
    <property type="evidence" value="ECO:0007669"/>
    <property type="project" value="TreeGrafter"/>
</dbReference>
<keyword evidence="3" id="KW-0325">Glycoprotein</keyword>